<dbReference type="EMBL" id="OZ023717">
    <property type="protein sequence ID" value="CAK9866228.1"/>
    <property type="molecule type" value="Genomic_DNA"/>
</dbReference>
<gene>
    <name evidence="2" type="ORF">CSSPJE1EN2_LOCUS9223</name>
</gene>
<protein>
    <recommendedName>
        <fullName evidence="4">Secreted protein</fullName>
    </recommendedName>
</protein>
<evidence type="ECO:0008006" key="4">
    <source>
        <dbReference type="Google" id="ProtNLM"/>
    </source>
</evidence>
<name>A0ABP1AUG9_9BRYO</name>
<reference evidence="2" key="1">
    <citation type="submission" date="2024-03" db="EMBL/GenBank/DDBJ databases">
        <authorList>
            <consortium name="ELIXIR-Norway"/>
            <consortium name="Elixir Norway"/>
        </authorList>
    </citation>
    <scope>NUCLEOTIDE SEQUENCE</scope>
</reference>
<organism evidence="2 3">
    <name type="scientific">Sphagnum jensenii</name>
    <dbReference type="NCBI Taxonomy" id="128206"/>
    <lineage>
        <taxon>Eukaryota</taxon>
        <taxon>Viridiplantae</taxon>
        <taxon>Streptophyta</taxon>
        <taxon>Embryophyta</taxon>
        <taxon>Bryophyta</taxon>
        <taxon>Sphagnophytina</taxon>
        <taxon>Sphagnopsida</taxon>
        <taxon>Sphagnales</taxon>
        <taxon>Sphagnaceae</taxon>
        <taxon>Sphagnum</taxon>
    </lineage>
</organism>
<proteinExistence type="predicted"/>
<sequence>MPSSLTQCFCCNKIFFCCCCFFFFFCCCSSSFSCCHGSILHQIIQTHHPRSLQHDSAWVGILPSTLGYTPTRYTVYSSVAQKSLGPTPPPTWHILTQQQSGTGERSRVSHQGSSCCFALFIIIFFFRDCTHIRYITSIIDPCRKQQ</sequence>
<feature type="signal peptide" evidence="1">
    <location>
        <begin position="1"/>
        <end position="30"/>
    </location>
</feature>
<keyword evidence="1" id="KW-0732">Signal</keyword>
<evidence type="ECO:0000313" key="3">
    <source>
        <dbReference type="Proteomes" id="UP001497522"/>
    </source>
</evidence>
<evidence type="ECO:0000313" key="2">
    <source>
        <dbReference type="EMBL" id="CAK9866228.1"/>
    </source>
</evidence>
<dbReference type="Proteomes" id="UP001497522">
    <property type="component" value="Chromosome 16"/>
</dbReference>
<evidence type="ECO:0000256" key="1">
    <source>
        <dbReference type="SAM" id="SignalP"/>
    </source>
</evidence>
<feature type="chain" id="PRO_5045594515" description="Secreted protein" evidence="1">
    <location>
        <begin position="31"/>
        <end position="146"/>
    </location>
</feature>
<accession>A0ABP1AUG9</accession>
<keyword evidence="3" id="KW-1185">Reference proteome</keyword>